<sequence>MHRNTQLPDVLRNTQCRKEDCFPHQSESASRATSDLTSATHTDMAPWGDSKLFFCILFFIGCSTVTVAQIIQDCCLSVTNKQIDKRFVVDYREQPRGCSVDATILVTRLGKKLCAPPKEQQWVQKVIKHVDHLKQRCKKENYKGNRCFGVKPE</sequence>
<name>A0ABU7BMS9_9TELE</name>
<keyword evidence="2" id="KW-1133">Transmembrane helix</keyword>
<keyword evidence="5" id="KW-1185">Reference proteome</keyword>
<dbReference type="Proteomes" id="UP001345963">
    <property type="component" value="Unassembled WGS sequence"/>
</dbReference>
<dbReference type="SMART" id="SM00199">
    <property type="entry name" value="SCY"/>
    <property type="match status" value="1"/>
</dbReference>
<protein>
    <recommendedName>
        <fullName evidence="3">Chemokine interleukin-8-like domain-containing protein</fullName>
    </recommendedName>
</protein>
<comment type="caution">
    <text evidence="4">The sequence shown here is derived from an EMBL/GenBank/DDBJ whole genome shotgun (WGS) entry which is preliminary data.</text>
</comment>
<proteinExistence type="predicted"/>
<evidence type="ECO:0000313" key="5">
    <source>
        <dbReference type="Proteomes" id="UP001345963"/>
    </source>
</evidence>
<dbReference type="InterPro" id="IPR036048">
    <property type="entry name" value="Interleukin_8-like_sf"/>
</dbReference>
<keyword evidence="2" id="KW-0812">Transmembrane</keyword>
<evidence type="ECO:0000256" key="2">
    <source>
        <dbReference type="SAM" id="Phobius"/>
    </source>
</evidence>
<keyword evidence="1" id="KW-0202">Cytokine</keyword>
<keyword evidence="2" id="KW-0472">Membrane</keyword>
<dbReference type="CDD" id="cd00272">
    <property type="entry name" value="Chemokine_CC"/>
    <property type="match status" value="1"/>
</dbReference>
<organism evidence="4 5">
    <name type="scientific">Ataeniobius toweri</name>
    <dbReference type="NCBI Taxonomy" id="208326"/>
    <lineage>
        <taxon>Eukaryota</taxon>
        <taxon>Metazoa</taxon>
        <taxon>Chordata</taxon>
        <taxon>Craniata</taxon>
        <taxon>Vertebrata</taxon>
        <taxon>Euteleostomi</taxon>
        <taxon>Actinopterygii</taxon>
        <taxon>Neopterygii</taxon>
        <taxon>Teleostei</taxon>
        <taxon>Neoteleostei</taxon>
        <taxon>Acanthomorphata</taxon>
        <taxon>Ovalentaria</taxon>
        <taxon>Atherinomorphae</taxon>
        <taxon>Cyprinodontiformes</taxon>
        <taxon>Goodeidae</taxon>
        <taxon>Ataeniobius</taxon>
    </lineage>
</organism>
<evidence type="ECO:0000313" key="4">
    <source>
        <dbReference type="EMBL" id="MED6251024.1"/>
    </source>
</evidence>
<dbReference type="SUPFAM" id="SSF54117">
    <property type="entry name" value="Interleukin 8-like chemokines"/>
    <property type="match status" value="1"/>
</dbReference>
<reference evidence="4 5" key="1">
    <citation type="submission" date="2021-07" db="EMBL/GenBank/DDBJ databases">
        <authorList>
            <person name="Palmer J.M."/>
        </authorList>
    </citation>
    <scope>NUCLEOTIDE SEQUENCE [LARGE SCALE GENOMIC DNA]</scope>
    <source>
        <strain evidence="4 5">AT_MEX2019</strain>
        <tissue evidence="4">Muscle</tissue>
    </source>
</reference>
<dbReference type="InterPro" id="IPR039809">
    <property type="entry name" value="Chemokine_b/g/d"/>
</dbReference>
<feature type="transmembrane region" description="Helical" evidence="2">
    <location>
        <begin position="52"/>
        <end position="71"/>
    </location>
</feature>
<dbReference type="InterPro" id="IPR001811">
    <property type="entry name" value="Chemokine_IL8-like_dom"/>
</dbReference>
<gene>
    <name evidence="4" type="ORF">ATANTOWER_019347</name>
</gene>
<dbReference type="Gene3D" id="2.40.50.40">
    <property type="match status" value="1"/>
</dbReference>
<evidence type="ECO:0000256" key="1">
    <source>
        <dbReference type="ARBA" id="ARBA00022514"/>
    </source>
</evidence>
<dbReference type="PANTHER" id="PTHR12015">
    <property type="entry name" value="SMALL INDUCIBLE CYTOKINE A"/>
    <property type="match status" value="1"/>
</dbReference>
<evidence type="ECO:0000259" key="3">
    <source>
        <dbReference type="SMART" id="SM00199"/>
    </source>
</evidence>
<dbReference type="Pfam" id="PF00048">
    <property type="entry name" value="IL8"/>
    <property type="match status" value="1"/>
</dbReference>
<dbReference type="PANTHER" id="PTHR12015:SF108">
    <property type="entry name" value="C-C MOTIF CHEMOKINE 20"/>
    <property type="match status" value="1"/>
</dbReference>
<dbReference type="EMBL" id="JAHUTI010059413">
    <property type="protein sequence ID" value="MED6251024.1"/>
    <property type="molecule type" value="Genomic_DNA"/>
</dbReference>
<accession>A0ABU7BMS9</accession>
<feature type="domain" description="Chemokine interleukin-8-like" evidence="3">
    <location>
        <begin position="71"/>
        <end position="130"/>
    </location>
</feature>